<protein>
    <recommendedName>
        <fullName evidence="1">HAT C-terminal dimerisation domain-containing protein</fullName>
    </recommendedName>
</protein>
<dbReference type="EMBL" id="JARQZJ010000005">
    <property type="protein sequence ID" value="KAK9871093.1"/>
    <property type="molecule type" value="Genomic_DNA"/>
</dbReference>
<sequence>MKSSGNISQTLVTRVFTECQQTHSISISTLQCQKHCKEEGLEIKQDSSAKYDFDKMDKSSFWIKFFKVYPRVSQAAIRLYLPFSSTYSCKNTFSTLVAIKTKFRNKLNVTYVVPLLKHNQE</sequence>
<gene>
    <name evidence="2" type="ORF">WA026_011376</name>
</gene>
<dbReference type="AlphaFoldDB" id="A0AAW1TQZ6"/>
<accession>A0AAW1TQZ6</accession>
<evidence type="ECO:0000313" key="2">
    <source>
        <dbReference type="EMBL" id="KAK9871093.1"/>
    </source>
</evidence>
<feature type="domain" description="HAT C-terminal dimerisation" evidence="1">
    <location>
        <begin position="47"/>
        <end position="108"/>
    </location>
</feature>
<dbReference type="GO" id="GO:0046983">
    <property type="term" value="F:protein dimerization activity"/>
    <property type="evidence" value="ECO:0007669"/>
    <property type="project" value="InterPro"/>
</dbReference>
<organism evidence="2 3">
    <name type="scientific">Henosepilachna vigintioctopunctata</name>
    <dbReference type="NCBI Taxonomy" id="420089"/>
    <lineage>
        <taxon>Eukaryota</taxon>
        <taxon>Metazoa</taxon>
        <taxon>Ecdysozoa</taxon>
        <taxon>Arthropoda</taxon>
        <taxon>Hexapoda</taxon>
        <taxon>Insecta</taxon>
        <taxon>Pterygota</taxon>
        <taxon>Neoptera</taxon>
        <taxon>Endopterygota</taxon>
        <taxon>Coleoptera</taxon>
        <taxon>Polyphaga</taxon>
        <taxon>Cucujiformia</taxon>
        <taxon>Coccinelloidea</taxon>
        <taxon>Coccinellidae</taxon>
        <taxon>Epilachninae</taxon>
        <taxon>Epilachnini</taxon>
        <taxon>Henosepilachna</taxon>
    </lineage>
</organism>
<name>A0AAW1TQZ6_9CUCU</name>
<dbReference type="Pfam" id="PF05699">
    <property type="entry name" value="Dimer_Tnp_hAT"/>
    <property type="match status" value="1"/>
</dbReference>
<evidence type="ECO:0000313" key="3">
    <source>
        <dbReference type="Proteomes" id="UP001431783"/>
    </source>
</evidence>
<dbReference type="PANTHER" id="PTHR45913:SF19">
    <property type="entry name" value="LOW QUALITY PROTEIN: ZINC FINGER BED DOMAIN-CONTAINING PROTEIN 5-LIKE"/>
    <property type="match status" value="1"/>
</dbReference>
<evidence type="ECO:0000259" key="1">
    <source>
        <dbReference type="Pfam" id="PF05699"/>
    </source>
</evidence>
<dbReference type="PANTHER" id="PTHR45913">
    <property type="entry name" value="EPM2A-INTERACTING PROTEIN 1"/>
    <property type="match status" value="1"/>
</dbReference>
<comment type="caution">
    <text evidence="2">The sequence shown here is derived from an EMBL/GenBank/DDBJ whole genome shotgun (WGS) entry which is preliminary data.</text>
</comment>
<dbReference type="InterPro" id="IPR008906">
    <property type="entry name" value="HATC_C_dom"/>
</dbReference>
<dbReference type="Proteomes" id="UP001431783">
    <property type="component" value="Unassembled WGS sequence"/>
</dbReference>
<reference evidence="2 3" key="1">
    <citation type="submission" date="2023-03" db="EMBL/GenBank/DDBJ databases">
        <title>Genome insight into feeding habits of ladybird beetles.</title>
        <authorList>
            <person name="Li H.-S."/>
            <person name="Huang Y.-H."/>
            <person name="Pang H."/>
        </authorList>
    </citation>
    <scope>NUCLEOTIDE SEQUENCE [LARGE SCALE GENOMIC DNA]</scope>
    <source>
        <strain evidence="2">SYSU_2023b</strain>
        <tissue evidence="2">Whole body</tissue>
    </source>
</reference>
<proteinExistence type="predicted"/>
<keyword evidence="3" id="KW-1185">Reference proteome</keyword>